<accession>A0A0F4KYX5</accession>
<name>A0A0F4KYX5_9LACO</name>
<evidence type="ECO:0008006" key="4">
    <source>
        <dbReference type="Google" id="ProtNLM"/>
    </source>
</evidence>
<feature type="signal peptide" evidence="1">
    <location>
        <begin position="1"/>
        <end position="23"/>
    </location>
</feature>
<evidence type="ECO:0000313" key="2">
    <source>
        <dbReference type="EMBL" id="KJY51228.1"/>
    </source>
</evidence>
<dbReference type="PROSITE" id="PS51257">
    <property type="entry name" value="PROKAR_LIPOPROTEIN"/>
    <property type="match status" value="1"/>
</dbReference>
<protein>
    <recommendedName>
        <fullName evidence="4">Lipoprotein</fullName>
    </recommendedName>
</protein>
<dbReference type="OrthoDB" id="9945976at2"/>
<evidence type="ECO:0000256" key="1">
    <source>
        <dbReference type="SAM" id="SignalP"/>
    </source>
</evidence>
<dbReference type="AlphaFoldDB" id="A0A0F4KYX5"/>
<evidence type="ECO:0000313" key="3">
    <source>
        <dbReference type="Proteomes" id="UP000033695"/>
    </source>
</evidence>
<dbReference type="PATRIC" id="fig|1218508.4.peg.284"/>
<keyword evidence="1" id="KW-0732">Signal</keyword>
<gene>
    <name evidence="2" type="ORF">JG29_02760</name>
</gene>
<reference evidence="2 3" key="1">
    <citation type="submission" date="2014-12" db="EMBL/GenBank/DDBJ databases">
        <title>Comparative genomics of the lactic acid bacteria isolated from the honey bee gut.</title>
        <authorList>
            <person name="Ellegaard K.M."/>
            <person name="Tamarit D."/>
            <person name="Javelind E."/>
            <person name="Olofsson T."/>
            <person name="Andersson S.G."/>
            <person name="Vasquez A."/>
        </authorList>
    </citation>
    <scope>NUCLEOTIDE SEQUENCE [LARGE SCALE GENOMIC DNA]</scope>
    <source>
        <strain evidence="2 3">Hon2</strain>
    </source>
</reference>
<dbReference type="RefSeq" id="WP_045922174.1">
    <property type="nucleotide sequence ID" value="NZ_JBHTHW010000004.1"/>
</dbReference>
<dbReference type="EMBL" id="JXBZ01000002">
    <property type="protein sequence ID" value="KJY51228.1"/>
    <property type="molecule type" value="Genomic_DNA"/>
</dbReference>
<keyword evidence="3" id="KW-1185">Reference proteome</keyword>
<feature type="chain" id="PRO_5039059528" description="Lipoprotein" evidence="1">
    <location>
        <begin position="24"/>
        <end position="236"/>
    </location>
</feature>
<organism evidence="2 3">
    <name type="scientific">Bombilactobacillus mellis</name>
    <dbReference type="NCBI Taxonomy" id="1218508"/>
    <lineage>
        <taxon>Bacteria</taxon>
        <taxon>Bacillati</taxon>
        <taxon>Bacillota</taxon>
        <taxon>Bacilli</taxon>
        <taxon>Lactobacillales</taxon>
        <taxon>Lactobacillaceae</taxon>
        <taxon>Bombilactobacillus</taxon>
    </lineage>
</organism>
<dbReference type="Proteomes" id="UP000033695">
    <property type="component" value="Unassembled WGS sequence"/>
</dbReference>
<comment type="caution">
    <text evidence="2">The sequence shown here is derived from an EMBL/GenBank/DDBJ whole genome shotgun (WGS) entry which is preliminary data.</text>
</comment>
<proteinExistence type="predicted"/>
<sequence>MFNKKLTAAVAGLAILLAGCGNNSSKPASQAVKPFSAQVTASDNGIKQEISGSSTKGSKVYYQVADSEKDSVAVKNKKFTIKLPASLKTRKVKVSQKQNLSKPITVKVPKPKAVIESAKFAKKFNGAKQMQAQMPKKMPKLDRPTSLMFSPTTTYHILSNGETVYSMQLEINDVASAETKKHLNATAAGLGLKKADLNNLVTKAKKNKGSQQTKDIQGYHLTSLVDGKKLTVNITK</sequence>
<dbReference type="HOGENOM" id="CLU_1174210_0_0_9"/>